<evidence type="ECO:0000256" key="1">
    <source>
        <dbReference type="SAM" id="MobiDB-lite"/>
    </source>
</evidence>
<keyword evidence="2" id="KW-1133">Transmembrane helix</keyword>
<evidence type="ECO:0000313" key="3">
    <source>
        <dbReference type="EMBL" id="VEG28284.1"/>
    </source>
</evidence>
<sequence>MTGTGPSQDRAEDDLSKPGSPPTGSPVVSPPEAGRPAQEEPRVDAGADTDDPDDTADTSDHADSGAAAVARRAPRGRGRRAAGRAVLVVLLVALVLGGVGVAGERYARSRLDGVVRELVPGLSQDAVISTEGLVVPQVLAGSLDVLDVSAASLVLEQQDAGGGLGDVSSVELLDVEVSLRGVGLEAPHTVDSVEAVASLGFEELGAMVASASAEAPDLTIGAQTYGSGTEPGTLEAETSVLGMDATLTIEPSVTPEGGLLLTITGATLQGAPVDLDAELAGRTPLSLMGLDSSEITIGPEALPLGLSLTQAHVARDGLRLTMRGTEVDLSAL</sequence>
<proteinExistence type="predicted"/>
<dbReference type="OrthoDB" id="3253921at2"/>
<keyword evidence="4" id="KW-1185">Reference proteome</keyword>
<name>A0A448HHE9_9ACTO</name>
<evidence type="ECO:0008006" key="5">
    <source>
        <dbReference type="Google" id="ProtNLM"/>
    </source>
</evidence>
<dbReference type="KEGG" id="ahw:NCTC11636_01459"/>
<dbReference type="EMBL" id="LR134350">
    <property type="protein sequence ID" value="VEG28284.1"/>
    <property type="molecule type" value="Genomic_DNA"/>
</dbReference>
<accession>A0A448HHE9</accession>
<evidence type="ECO:0000313" key="4">
    <source>
        <dbReference type="Proteomes" id="UP000266895"/>
    </source>
</evidence>
<evidence type="ECO:0000256" key="2">
    <source>
        <dbReference type="SAM" id="Phobius"/>
    </source>
</evidence>
<feature type="region of interest" description="Disordered" evidence="1">
    <location>
        <begin position="1"/>
        <end position="75"/>
    </location>
</feature>
<feature type="compositionally biased region" description="Acidic residues" evidence="1">
    <location>
        <begin position="47"/>
        <end position="57"/>
    </location>
</feature>
<protein>
    <recommendedName>
        <fullName evidence="5">DUF2993 domain-containing protein</fullName>
    </recommendedName>
</protein>
<reference evidence="3 4" key="1">
    <citation type="submission" date="2018-12" db="EMBL/GenBank/DDBJ databases">
        <authorList>
            <consortium name="Pathogen Informatics"/>
        </authorList>
    </citation>
    <scope>NUCLEOTIDE SEQUENCE [LARGE SCALE GENOMIC DNA]</scope>
    <source>
        <strain evidence="3 4">NCTC11636</strain>
    </source>
</reference>
<dbReference type="RefSeq" id="WP_126382537.1">
    <property type="nucleotide sequence ID" value="NZ_LR134350.1"/>
</dbReference>
<gene>
    <name evidence="3" type="ORF">NCTC11636_01459</name>
</gene>
<keyword evidence="2" id="KW-0812">Transmembrane</keyword>
<keyword evidence="2" id="KW-0472">Membrane</keyword>
<feature type="transmembrane region" description="Helical" evidence="2">
    <location>
        <begin position="81"/>
        <end position="102"/>
    </location>
</feature>
<dbReference type="Proteomes" id="UP000266895">
    <property type="component" value="Chromosome"/>
</dbReference>
<organism evidence="3 4">
    <name type="scientific">Actinomyces howellii</name>
    <dbReference type="NCBI Taxonomy" id="52771"/>
    <lineage>
        <taxon>Bacteria</taxon>
        <taxon>Bacillati</taxon>
        <taxon>Actinomycetota</taxon>
        <taxon>Actinomycetes</taxon>
        <taxon>Actinomycetales</taxon>
        <taxon>Actinomycetaceae</taxon>
        <taxon>Actinomyces</taxon>
    </lineage>
</organism>
<dbReference type="AlphaFoldDB" id="A0A448HHE9"/>